<reference evidence="1" key="1">
    <citation type="submission" date="2019-10" db="EMBL/GenBank/DDBJ databases">
        <authorList>
            <consortium name="DOE Joint Genome Institute"/>
            <person name="Kuo A."/>
            <person name="Miyauchi S."/>
            <person name="Kiss E."/>
            <person name="Drula E."/>
            <person name="Kohler A."/>
            <person name="Sanchez-Garcia M."/>
            <person name="Andreopoulos B."/>
            <person name="Barry K.W."/>
            <person name="Bonito G."/>
            <person name="Buee M."/>
            <person name="Carver A."/>
            <person name="Chen C."/>
            <person name="Cichocki N."/>
            <person name="Clum A."/>
            <person name="Culley D."/>
            <person name="Crous P.W."/>
            <person name="Fauchery L."/>
            <person name="Girlanda M."/>
            <person name="Hayes R."/>
            <person name="Keri Z."/>
            <person name="Labutti K."/>
            <person name="Lipzen A."/>
            <person name="Lombard V."/>
            <person name="Magnuson J."/>
            <person name="Maillard F."/>
            <person name="Morin E."/>
            <person name="Murat C."/>
            <person name="Nolan M."/>
            <person name="Ohm R."/>
            <person name="Pangilinan J."/>
            <person name="Pereira M."/>
            <person name="Perotto S."/>
            <person name="Peter M."/>
            <person name="Riley R."/>
            <person name="Sitrit Y."/>
            <person name="Stielow B."/>
            <person name="Szollosi G."/>
            <person name="Zifcakova L."/>
            <person name="Stursova M."/>
            <person name="Spatafora J.W."/>
            <person name="Tedersoo L."/>
            <person name="Vaario L.-M."/>
            <person name="Yamada A."/>
            <person name="Yan M."/>
            <person name="Wang P."/>
            <person name="Xu J."/>
            <person name="Bruns T."/>
            <person name="Baldrian P."/>
            <person name="Vilgalys R."/>
            <person name="Henrissat B."/>
            <person name="Grigoriev I.V."/>
            <person name="Hibbett D."/>
            <person name="Nagy L.G."/>
            <person name="Martin F.M."/>
        </authorList>
    </citation>
    <scope>NUCLEOTIDE SEQUENCE</scope>
    <source>
        <strain evidence="1">P2</strain>
    </source>
</reference>
<name>A0ACB6ZAH7_THEGA</name>
<comment type="caution">
    <text evidence="1">The sequence shown here is derived from an EMBL/GenBank/DDBJ whole genome shotgun (WGS) entry which is preliminary data.</text>
</comment>
<sequence length="93" mass="10381">MSFFLAVTLNSKIVRLAQQELDERLPGFSGKPRLPYISAIETSESFRVPAPLYSHGQLMVRNQVLWPVSDKDLSVDEAISHNGLVYPDAHALT</sequence>
<evidence type="ECO:0000313" key="1">
    <source>
        <dbReference type="EMBL" id="KAF9646547.1"/>
    </source>
</evidence>
<evidence type="ECO:0000313" key="2">
    <source>
        <dbReference type="Proteomes" id="UP000886501"/>
    </source>
</evidence>
<dbReference type="Proteomes" id="UP000886501">
    <property type="component" value="Unassembled WGS sequence"/>
</dbReference>
<reference evidence="1" key="2">
    <citation type="journal article" date="2020" name="Nat. Commun.">
        <title>Large-scale genome sequencing of mycorrhizal fungi provides insights into the early evolution of symbiotic traits.</title>
        <authorList>
            <person name="Miyauchi S."/>
            <person name="Kiss E."/>
            <person name="Kuo A."/>
            <person name="Drula E."/>
            <person name="Kohler A."/>
            <person name="Sanchez-Garcia M."/>
            <person name="Morin E."/>
            <person name="Andreopoulos B."/>
            <person name="Barry K.W."/>
            <person name="Bonito G."/>
            <person name="Buee M."/>
            <person name="Carver A."/>
            <person name="Chen C."/>
            <person name="Cichocki N."/>
            <person name="Clum A."/>
            <person name="Culley D."/>
            <person name="Crous P.W."/>
            <person name="Fauchery L."/>
            <person name="Girlanda M."/>
            <person name="Hayes R.D."/>
            <person name="Keri Z."/>
            <person name="LaButti K."/>
            <person name="Lipzen A."/>
            <person name="Lombard V."/>
            <person name="Magnuson J."/>
            <person name="Maillard F."/>
            <person name="Murat C."/>
            <person name="Nolan M."/>
            <person name="Ohm R.A."/>
            <person name="Pangilinan J."/>
            <person name="Pereira M.F."/>
            <person name="Perotto S."/>
            <person name="Peter M."/>
            <person name="Pfister S."/>
            <person name="Riley R."/>
            <person name="Sitrit Y."/>
            <person name="Stielow J.B."/>
            <person name="Szollosi G."/>
            <person name="Zifcakova L."/>
            <person name="Stursova M."/>
            <person name="Spatafora J.W."/>
            <person name="Tedersoo L."/>
            <person name="Vaario L.M."/>
            <person name="Yamada A."/>
            <person name="Yan M."/>
            <person name="Wang P."/>
            <person name="Xu J."/>
            <person name="Bruns T."/>
            <person name="Baldrian P."/>
            <person name="Vilgalys R."/>
            <person name="Dunand C."/>
            <person name="Henrissat B."/>
            <person name="Grigoriev I.V."/>
            <person name="Hibbett D."/>
            <person name="Nagy L.G."/>
            <person name="Martin F.M."/>
        </authorList>
    </citation>
    <scope>NUCLEOTIDE SEQUENCE</scope>
    <source>
        <strain evidence="1">P2</strain>
    </source>
</reference>
<proteinExistence type="predicted"/>
<gene>
    <name evidence="1" type="ORF">BDM02DRAFT_3188754</name>
</gene>
<organism evidence="1 2">
    <name type="scientific">Thelephora ganbajun</name>
    <name type="common">Ganba fungus</name>
    <dbReference type="NCBI Taxonomy" id="370292"/>
    <lineage>
        <taxon>Eukaryota</taxon>
        <taxon>Fungi</taxon>
        <taxon>Dikarya</taxon>
        <taxon>Basidiomycota</taxon>
        <taxon>Agaricomycotina</taxon>
        <taxon>Agaricomycetes</taxon>
        <taxon>Thelephorales</taxon>
        <taxon>Thelephoraceae</taxon>
        <taxon>Thelephora</taxon>
    </lineage>
</organism>
<protein>
    <submittedName>
        <fullName evidence="1">Uncharacterized protein</fullName>
    </submittedName>
</protein>
<dbReference type="EMBL" id="MU118055">
    <property type="protein sequence ID" value="KAF9646547.1"/>
    <property type="molecule type" value="Genomic_DNA"/>
</dbReference>
<keyword evidence="2" id="KW-1185">Reference proteome</keyword>
<accession>A0ACB6ZAH7</accession>